<evidence type="ECO:0000313" key="3">
    <source>
        <dbReference type="Proteomes" id="UP000299102"/>
    </source>
</evidence>
<dbReference type="Proteomes" id="UP000299102">
    <property type="component" value="Unassembled WGS sequence"/>
</dbReference>
<name>A0A4C1UE01_EUMVA</name>
<dbReference type="EMBL" id="BGZK01000164">
    <property type="protein sequence ID" value="GBP24665.1"/>
    <property type="molecule type" value="Genomic_DNA"/>
</dbReference>
<comment type="caution">
    <text evidence="2">The sequence shown here is derived from an EMBL/GenBank/DDBJ whole genome shotgun (WGS) entry which is preliminary data.</text>
</comment>
<feature type="region of interest" description="Disordered" evidence="1">
    <location>
        <begin position="16"/>
        <end position="48"/>
    </location>
</feature>
<sequence>MIRATVLRLGLDPYKGNRRMGVRPGRKRASAPPKLSLAERNTTTEADNSRPYSVRVSYLTGPAGLFSCYNRVNHSMAVPLPVPTDELLFESNYKTC</sequence>
<gene>
    <name evidence="2" type="ORF">EVAR_15871_1</name>
</gene>
<keyword evidence="3" id="KW-1185">Reference proteome</keyword>
<proteinExistence type="predicted"/>
<protein>
    <submittedName>
        <fullName evidence="2">Uncharacterized protein</fullName>
    </submittedName>
</protein>
<evidence type="ECO:0000256" key="1">
    <source>
        <dbReference type="SAM" id="MobiDB-lite"/>
    </source>
</evidence>
<reference evidence="2 3" key="1">
    <citation type="journal article" date="2019" name="Commun. Biol.">
        <title>The bagworm genome reveals a unique fibroin gene that provides high tensile strength.</title>
        <authorList>
            <person name="Kono N."/>
            <person name="Nakamura H."/>
            <person name="Ohtoshi R."/>
            <person name="Tomita M."/>
            <person name="Numata K."/>
            <person name="Arakawa K."/>
        </authorList>
    </citation>
    <scope>NUCLEOTIDE SEQUENCE [LARGE SCALE GENOMIC DNA]</scope>
</reference>
<dbReference type="AlphaFoldDB" id="A0A4C1UE01"/>
<organism evidence="2 3">
    <name type="scientific">Eumeta variegata</name>
    <name type="common">Bagworm moth</name>
    <name type="synonym">Eumeta japonica</name>
    <dbReference type="NCBI Taxonomy" id="151549"/>
    <lineage>
        <taxon>Eukaryota</taxon>
        <taxon>Metazoa</taxon>
        <taxon>Ecdysozoa</taxon>
        <taxon>Arthropoda</taxon>
        <taxon>Hexapoda</taxon>
        <taxon>Insecta</taxon>
        <taxon>Pterygota</taxon>
        <taxon>Neoptera</taxon>
        <taxon>Endopterygota</taxon>
        <taxon>Lepidoptera</taxon>
        <taxon>Glossata</taxon>
        <taxon>Ditrysia</taxon>
        <taxon>Tineoidea</taxon>
        <taxon>Psychidae</taxon>
        <taxon>Oiketicinae</taxon>
        <taxon>Eumeta</taxon>
    </lineage>
</organism>
<feature type="compositionally biased region" description="Basic residues" evidence="1">
    <location>
        <begin position="16"/>
        <end position="29"/>
    </location>
</feature>
<evidence type="ECO:0000313" key="2">
    <source>
        <dbReference type="EMBL" id="GBP24665.1"/>
    </source>
</evidence>
<accession>A0A4C1UE01</accession>